<feature type="compositionally biased region" description="Gly residues" evidence="1">
    <location>
        <begin position="109"/>
        <end position="125"/>
    </location>
</feature>
<evidence type="ECO:0000313" key="3">
    <source>
        <dbReference type="EMBL" id="KAF0891129.1"/>
    </source>
</evidence>
<protein>
    <recommendedName>
        <fullName evidence="5">HIT-type domain-containing protein</fullName>
    </recommendedName>
</protein>
<evidence type="ECO:0000256" key="2">
    <source>
        <dbReference type="SAM" id="SignalP"/>
    </source>
</evidence>
<name>A0A6G1BSZ3_9ORYZ</name>
<feature type="region of interest" description="Disordered" evidence="1">
    <location>
        <begin position="91"/>
        <end position="137"/>
    </location>
</feature>
<keyword evidence="2" id="KW-0732">Signal</keyword>
<evidence type="ECO:0000256" key="1">
    <source>
        <dbReference type="SAM" id="MobiDB-lite"/>
    </source>
</evidence>
<comment type="caution">
    <text evidence="3">The sequence shown here is derived from an EMBL/GenBank/DDBJ whole genome shotgun (WGS) entry which is preliminary data.</text>
</comment>
<sequence length="172" mass="17502">MSSSRSCSFAVSVLLVLAVTASAGVEPTHEEPHHERILLADADADAHLLHKEEEAAATIAAAGVRVASAADQKKDDAAAAIPAMEWQDAKASGLIATQGDDESSSSPSAGGGGNGHGKEQGSGGGKEGEKSKSCVTKEECHKKRLICGKSCTMSAHTKCAAKCSKSCIPNCN</sequence>
<accession>A0A6G1BSZ3</accession>
<gene>
    <name evidence="3" type="ORF">E2562_005203</name>
</gene>
<reference evidence="3 4" key="1">
    <citation type="submission" date="2019-11" db="EMBL/GenBank/DDBJ databases">
        <title>Whole genome sequence of Oryza granulata.</title>
        <authorList>
            <person name="Li W."/>
        </authorList>
    </citation>
    <scope>NUCLEOTIDE SEQUENCE [LARGE SCALE GENOMIC DNA]</scope>
    <source>
        <strain evidence="4">cv. Menghai</strain>
        <tissue evidence="3">Leaf</tissue>
    </source>
</reference>
<evidence type="ECO:0008006" key="5">
    <source>
        <dbReference type="Google" id="ProtNLM"/>
    </source>
</evidence>
<dbReference type="AlphaFoldDB" id="A0A6G1BSZ3"/>
<dbReference type="OrthoDB" id="692857at2759"/>
<organism evidence="3 4">
    <name type="scientific">Oryza meyeriana var. granulata</name>
    <dbReference type="NCBI Taxonomy" id="110450"/>
    <lineage>
        <taxon>Eukaryota</taxon>
        <taxon>Viridiplantae</taxon>
        <taxon>Streptophyta</taxon>
        <taxon>Embryophyta</taxon>
        <taxon>Tracheophyta</taxon>
        <taxon>Spermatophyta</taxon>
        <taxon>Magnoliopsida</taxon>
        <taxon>Liliopsida</taxon>
        <taxon>Poales</taxon>
        <taxon>Poaceae</taxon>
        <taxon>BOP clade</taxon>
        <taxon>Oryzoideae</taxon>
        <taxon>Oryzeae</taxon>
        <taxon>Oryzinae</taxon>
        <taxon>Oryza</taxon>
        <taxon>Oryza meyeriana</taxon>
    </lineage>
</organism>
<dbReference type="Proteomes" id="UP000479710">
    <property type="component" value="Unassembled WGS sequence"/>
</dbReference>
<keyword evidence="4" id="KW-1185">Reference proteome</keyword>
<proteinExistence type="predicted"/>
<evidence type="ECO:0000313" key="4">
    <source>
        <dbReference type="Proteomes" id="UP000479710"/>
    </source>
</evidence>
<feature type="compositionally biased region" description="Basic and acidic residues" evidence="1">
    <location>
        <begin position="126"/>
        <end position="137"/>
    </location>
</feature>
<feature type="chain" id="PRO_5026124654" description="HIT-type domain-containing protein" evidence="2">
    <location>
        <begin position="24"/>
        <end position="172"/>
    </location>
</feature>
<dbReference type="EMBL" id="SPHZ02000011">
    <property type="protein sequence ID" value="KAF0891129.1"/>
    <property type="molecule type" value="Genomic_DNA"/>
</dbReference>
<feature type="signal peptide" evidence="2">
    <location>
        <begin position="1"/>
        <end position="23"/>
    </location>
</feature>